<dbReference type="CDD" id="cd00093">
    <property type="entry name" value="HTH_XRE"/>
    <property type="match status" value="1"/>
</dbReference>
<sequence>MIFTSRGTTLAVMQNTLHIESLRAALVQRGWTQKDLADQLGVSAQSVTNWFKGKDFPRPDKLLKLATTLQLSFSQLVAPPEDQPVVAFRKKAGTKTTDEHILKAMGIGGLLKPLVDFLPKLPTLRTKISSPSISYARLQSDASQVRSKLGLGERSVLGYEALIAEFKACGAVLVPVLWGQKQQHKNALHILLPASDVTFVFVNLDTKLEDFKFWMAHELAHVYTPELAGSDEGEDFADAFAGALLFPEACVQLAYAEAAQAPSAAGEVSVLQQHARHHQISLNTVFQQAQGYAAENNLPSLRVPERTIHAVRNSSTPQLVSTILFDPTPPKPAQYIAAASNVFQSEFFLALKRMIREHGTGPSYVQQIMDVSLSDASALYGELAR</sequence>
<evidence type="ECO:0000313" key="3">
    <source>
        <dbReference type="Proteomes" id="UP000274541"/>
    </source>
</evidence>
<evidence type="ECO:0000313" key="2">
    <source>
        <dbReference type="EMBL" id="RMO64147.1"/>
    </source>
</evidence>
<dbReference type="SMART" id="SM00530">
    <property type="entry name" value="HTH_XRE"/>
    <property type="match status" value="1"/>
</dbReference>
<dbReference type="RefSeq" id="WP_200836483.1">
    <property type="nucleotide sequence ID" value="NZ_JBPDVE010000001.1"/>
</dbReference>
<dbReference type="PANTHER" id="PTHR43236:SF1">
    <property type="entry name" value="BLL7220 PROTEIN"/>
    <property type="match status" value="1"/>
</dbReference>
<accession>A0A0Q0ITQ3</accession>
<name>A0A0Q0ITQ3_PSEAP</name>
<keyword evidence="2" id="KW-0238">DNA-binding</keyword>
<gene>
    <name evidence="2" type="ORF">ALQ37_03140</name>
</gene>
<dbReference type="Proteomes" id="UP000274541">
    <property type="component" value="Unassembled WGS sequence"/>
</dbReference>
<comment type="caution">
    <text evidence="2">The sequence shown here is derived from an EMBL/GenBank/DDBJ whole genome shotgun (WGS) entry which is preliminary data.</text>
</comment>
<dbReference type="PROSITE" id="PS50943">
    <property type="entry name" value="HTH_CROC1"/>
    <property type="match status" value="1"/>
</dbReference>
<reference evidence="2 3" key="1">
    <citation type="submission" date="2018-08" db="EMBL/GenBank/DDBJ databases">
        <title>Recombination of ecologically and evolutionarily significant loci maintains genetic cohesion in the Pseudomonas syringae species complex.</title>
        <authorList>
            <person name="Dillon M."/>
            <person name="Thakur S."/>
            <person name="Almeida R.N.D."/>
            <person name="Weir B.S."/>
            <person name="Guttman D.S."/>
        </authorList>
    </citation>
    <scope>NUCLEOTIDE SEQUENCE [LARGE SCALE GENOMIC DNA]</scope>
    <source>
        <strain evidence="2 3">ICMP 4388</strain>
    </source>
</reference>
<feature type="domain" description="HTH cro/C1-type" evidence="1">
    <location>
        <begin position="22"/>
        <end position="76"/>
    </location>
</feature>
<dbReference type="InterPro" id="IPR001387">
    <property type="entry name" value="Cro/C1-type_HTH"/>
</dbReference>
<protein>
    <submittedName>
        <fullName evidence="2">DNA-binding protein</fullName>
    </submittedName>
</protein>
<dbReference type="Gene3D" id="1.10.260.40">
    <property type="entry name" value="lambda repressor-like DNA-binding domains"/>
    <property type="match status" value="1"/>
</dbReference>
<dbReference type="SUPFAM" id="SSF47413">
    <property type="entry name" value="lambda repressor-like DNA-binding domains"/>
    <property type="match status" value="1"/>
</dbReference>
<dbReference type="PANTHER" id="PTHR43236">
    <property type="entry name" value="ANTITOXIN HIGA1"/>
    <property type="match status" value="1"/>
</dbReference>
<dbReference type="GeneID" id="1181630"/>
<dbReference type="InterPro" id="IPR052345">
    <property type="entry name" value="Rad_response_metalloprotease"/>
</dbReference>
<evidence type="ECO:0000259" key="1">
    <source>
        <dbReference type="PROSITE" id="PS50943"/>
    </source>
</evidence>
<organism evidence="2 3">
    <name type="scientific">Pseudomonas syringae pv. aptata</name>
    <dbReference type="NCBI Taxonomy" id="83167"/>
    <lineage>
        <taxon>Bacteria</taxon>
        <taxon>Pseudomonadati</taxon>
        <taxon>Pseudomonadota</taxon>
        <taxon>Gammaproteobacteria</taxon>
        <taxon>Pseudomonadales</taxon>
        <taxon>Pseudomonadaceae</taxon>
        <taxon>Pseudomonas</taxon>
        <taxon>Pseudomonas syringae</taxon>
    </lineage>
</organism>
<dbReference type="EMBL" id="RBPX01000212">
    <property type="protein sequence ID" value="RMO64147.1"/>
    <property type="molecule type" value="Genomic_DNA"/>
</dbReference>
<proteinExistence type="predicted"/>
<dbReference type="Pfam" id="PF01381">
    <property type="entry name" value="HTH_3"/>
    <property type="match status" value="1"/>
</dbReference>
<dbReference type="AlphaFoldDB" id="A0A0Q0ITQ3"/>
<dbReference type="GO" id="GO:0003677">
    <property type="term" value="F:DNA binding"/>
    <property type="evidence" value="ECO:0007669"/>
    <property type="project" value="UniProtKB-KW"/>
</dbReference>
<dbReference type="InterPro" id="IPR010982">
    <property type="entry name" value="Lambda_DNA-bd_dom_sf"/>
</dbReference>